<gene>
    <name evidence="1" type="ORF">H4R34_002803</name>
</gene>
<dbReference type="OrthoDB" id="2110229at2759"/>
<evidence type="ECO:0000313" key="1">
    <source>
        <dbReference type="EMBL" id="KAJ1979512.1"/>
    </source>
</evidence>
<proteinExistence type="predicted"/>
<accession>A0A9W8B3A9</accession>
<dbReference type="EMBL" id="JANBQB010000215">
    <property type="protein sequence ID" value="KAJ1979512.1"/>
    <property type="molecule type" value="Genomic_DNA"/>
</dbReference>
<reference evidence="1" key="1">
    <citation type="submission" date="2022-07" db="EMBL/GenBank/DDBJ databases">
        <title>Phylogenomic reconstructions and comparative analyses of Kickxellomycotina fungi.</title>
        <authorList>
            <person name="Reynolds N.K."/>
            <person name="Stajich J.E."/>
            <person name="Barry K."/>
            <person name="Grigoriev I.V."/>
            <person name="Crous P."/>
            <person name="Smith M.E."/>
        </authorList>
    </citation>
    <scope>NUCLEOTIDE SEQUENCE</scope>
    <source>
        <strain evidence="1">RSA 567</strain>
    </source>
</reference>
<comment type="caution">
    <text evidence="1">The sequence shown here is derived from an EMBL/GenBank/DDBJ whole genome shotgun (WGS) entry which is preliminary data.</text>
</comment>
<keyword evidence="2" id="KW-1185">Reference proteome</keyword>
<organism evidence="1 2">
    <name type="scientific">Dimargaris verticillata</name>
    <dbReference type="NCBI Taxonomy" id="2761393"/>
    <lineage>
        <taxon>Eukaryota</taxon>
        <taxon>Fungi</taxon>
        <taxon>Fungi incertae sedis</taxon>
        <taxon>Zoopagomycota</taxon>
        <taxon>Kickxellomycotina</taxon>
        <taxon>Dimargaritomycetes</taxon>
        <taxon>Dimargaritales</taxon>
        <taxon>Dimargaritaceae</taxon>
        <taxon>Dimargaris</taxon>
    </lineage>
</organism>
<sequence length="349" mass="38826">MLTLVASGSVLVDTPPSPVDPQALRRSCSHHNAVYRRNRPRRLIRSGTLSAIPRFLQTPGQSAMDAAESQALLTDHRVPETTADAAVGLAIVGAQTAPLHPRCWGALGYAVACADRAAGQASLLAHRLPVPCNAPPRRCIIYLEPSRTSWLYRQLERFYHQTRLEFGPSEAHQYHPHCSLSGFFAVDETALVASESVLHALHQIATTLGCLLDQPAWRESVTPPSIVGLSRPPYTTDKLNLDLGNTDAFRAIVHQLAQIIHAQPWGCHVRPKPVDHISLVYYNKSVQATTTVTPAQLDRIEHLARSLLLESPHGDQSVQWDVVMYEQVHQSPVLHQPHRFRELQRWHLI</sequence>
<name>A0A9W8B3A9_9FUNG</name>
<dbReference type="Proteomes" id="UP001151582">
    <property type="component" value="Unassembled WGS sequence"/>
</dbReference>
<protein>
    <submittedName>
        <fullName evidence="1">Uncharacterized protein</fullName>
    </submittedName>
</protein>
<evidence type="ECO:0000313" key="2">
    <source>
        <dbReference type="Proteomes" id="UP001151582"/>
    </source>
</evidence>
<dbReference type="AlphaFoldDB" id="A0A9W8B3A9"/>